<proteinExistence type="predicted"/>
<gene>
    <name evidence="1" type="ORF">METZ01_LOCUS314870</name>
</gene>
<evidence type="ECO:0000313" key="1">
    <source>
        <dbReference type="EMBL" id="SVC62016.1"/>
    </source>
</evidence>
<accession>A0A382NLP0</accession>
<dbReference type="AlphaFoldDB" id="A0A382NLP0"/>
<name>A0A382NLP0_9ZZZZ</name>
<sequence>MKENKKILKLCWVTERIRHWMIYKNCVQGSGQKAVIGLYG</sequence>
<protein>
    <submittedName>
        <fullName evidence="1">Uncharacterized protein</fullName>
    </submittedName>
</protein>
<reference evidence="1" key="1">
    <citation type="submission" date="2018-05" db="EMBL/GenBank/DDBJ databases">
        <authorList>
            <person name="Lanie J.A."/>
            <person name="Ng W.-L."/>
            <person name="Kazmierczak K.M."/>
            <person name="Andrzejewski T.M."/>
            <person name="Davidsen T.M."/>
            <person name="Wayne K.J."/>
            <person name="Tettelin H."/>
            <person name="Glass J.I."/>
            <person name="Rusch D."/>
            <person name="Podicherti R."/>
            <person name="Tsui H.-C.T."/>
            <person name="Winkler M.E."/>
        </authorList>
    </citation>
    <scope>NUCLEOTIDE SEQUENCE</scope>
</reference>
<dbReference type="EMBL" id="UINC01101309">
    <property type="protein sequence ID" value="SVC62016.1"/>
    <property type="molecule type" value="Genomic_DNA"/>
</dbReference>
<organism evidence="1">
    <name type="scientific">marine metagenome</name>
    <dbReference type="NCBI Taxonomy" id="408172"/>
    <lineage>
        <taxon>unclassified sequences</taxon>
        <taxon>metagenomes</taxon>
        <taxon>ecological metagenomes</taxon>
    </lineage>
</organism>